<evidence type="ECO:0000313" key="3">
    <source>
        <dbReference type="EMBL" id="KAF4666042.1"/>
    </source>
</evidence>
<feature type="compositionally biased region" description="Basic and acidic residues" evidence="1">
    <location>
        <begin position="1634"/>
        <end position="1644"/>
    </location>
</feature>
<feature type="compositionally biased region" description="Low complexity" evidence="1">
    <location>
        <begin position="80"/>
        <end position="90"/>
    </location>
</feature>
<dbReference type="OrthoDB" id="475755at2759"/>
<evidence type="ECO:0000256" key="2">
    <source>
        <dbReference type="SAM" id="Phobius"/>
    </source>
</evidence>
<feature type="region of interest" description="Disordered" evidence="1">
    <location>
        <begin position="1270"/>
        <end position="1289"/>
    </location>
</feature>
<dbReference type="Proteomes" id="UP000570595">
    <property type="component" value="Unassembled WGS sequence"/>
</dbReference>
<keyword evidence="2" id="KW-0812">Transmembrane</keyword>
<gene>
    <name evidence="3" type="ORF">FOZ61_010250</name>
</gene>
<feature type="region of interest" description="Disordered" evidence="1">
    <location>
        <begin position="1846"/>
        <end position="1871"/>
    </location>
</feature>
<keyword evidence="2" id="KW-0472">Membrane</keyword>
<feature type="compositionally biased region" description="Basic and acidic residues" evidence="1">
    <location>
        <begin position="2760"/>
        <end position="2775"/>
    </location>
</feature>
<evidence type="ECO:0000313" key="4">
    <source>
        <dbReference type="Proteomes" id="UP000570595"/>
    </source>
</evidence>
<feature type="region of interest" description="Disordered" evidence="1">
    <location>
        <begin position="1612"/>
        <end position="1668"/>
    </location>
</feature>
<feature type="transmembrane region" description="Helical" evidence="2">
    <location>
        <begin position="499"/>
        <end position="519"/>
    </location>
</feature>
<reference evidence="3 4" key="1">
    <citation type="submission" date="2020-04" db="EMBL/GenBank/DDBJ databases">
        <title>Perkinsus olseni comparative genomics.</title>
        <authorList>
            <person name="Bogema D.R."/>
        </authorList>
    </citation>
    <scope>NUCLEOTIDE SEQUENCE [LARGE SCALE GENOMIC DNA]</scope>
    <source>
        <strain evidence="3">ATCC PRA-179</strain>
    </source>
</reference>
<dbReference type="EMBL" id="JABAHT010000081">
    <property type="protein sequence ID" value="KAF4666042.1"/>
    <property type="molecule type" value="Genomic_DNA"/>
</dbReference>
<comment type="caution">
    <text evidence="3">The sequence shown here is derived from an EMBL/GenBank/DDBJ whole genome shotgun (WGS) entry which is preliminary data.</text>
</comment>
<keyword evidence="2" id="KW-1133">Transmembrane helix</keyword>
<feature type="region of interest" description="Disordered" evidence="1">
    <location>
        <begin position="2751"/>
        <end position="2775"/>
    </location>
</feature>
<proteinExistence type="predicted"/>
<protein>
    <submittedName>
        <fullName evidence="3">Uncharacterized protein</fullName>
    </submittedName>
</protein>
<evidence type="ECO:0000256" key="1">
    <source>
        <dbReference type="SAM" id="MobiDB-lite"/>
    </source>
</evidence>
<sequence length="4688" mass="524591">MASCSGTGALGRRRTTDVAITTGFRAPNAARPLSCSKSSQSLHTRPRSALCTGAGTKPQQREVRRPYSAQTTSLRPRVPSSQSMSNLRSSLPQRRAVPVRTSAGPHRLGAVRRPEGSRADPSSGMSEAKLEVYSDLWDAIIVQDEAYGKLLTKVKRAYDSYIHKLRAQKGLPVGMSKAARQAYDSVEKVNLGVIQQRECIEEVSLDDSQAVQRHAVESSLVSTPPLFPDRVRLSADLKRPDCVPRLNLNPRRATVGSTTVASVTCSTGSTIMEPAAVVRLNLQELIRLENRHAAHANERPRASCYVDPFWEAASGHGRSVFKKGQRSPHFNASRQAADCLHGLVHSKSFPDLKSLGAGEDYPGFPGMTTSSRRWEDCFSIEKPLVNARRSWEQDGDDAARAAVYTSKRPPLTLPYIVPDPDRDAVLPGRDEQKVGLARSKSYPVPRSAIRVEVDPSSGGAIHWPPALSVHSTRLDEVAEGWYRYCRRGVGPFLWNKSPFFIVAMVCVVVFGHALVLVSGPSETERGKESEEGEVVAVDIALLIAATVVPILFMTGVLLGSYVSVRRHFQEMGRHLKQALQGTGYTATVRTKRREKHSRAPDGLEQGCCSMGWLWIDFVPQTLNTSTRVADVSAPTGAAWMDPQSTTQNGVNSLQIARPTCFSPSCFLAWSLLLTEGLWTGATVAASGPDRRPENPNLAFAAANAVVSEPRATAIYKPYYQCDFPDPATPDGPSLSWRVFRPGGYPGLIPNAFRLRQRNALIVVMTADNFLHEDAVVVFKDSTSRECAVLLDAARQWLELGKADSGKMLVQVMMQKLLKAHAHIMLCHLDTELLDDDNNYSPITLKWKVFRPGAFARNIPVQFTSDGRFKGGSKPAVAVFSTDALSLLREVVVPLSSFTQISSCFKTGMESWLRLREIDPGQKTKDQLKLMLLALLSVAVAAPLAHASSCFDCLIPFGRKDRSTFHELDEDAEDGVETPIAQRRGSSIPGYGALSKDFKVYSLQYLADTAVRMTECEATDSSGRNISWTVRPWRPSSSGYRQDEPSISLDSNAYGDWHVAFLVDGRQYTVRIPLNLEGRPVPPSVAVGLEDNPTPAAAAPESKICSVALEEGLSALYEGSQSGISYDDFRSDIVMFNRANEDQLKLNRHDRVDFKGITLYDIGKAANVKSKSAPSICYSAGFYVMWSANEAECSNKKKPAWGKINKGHSMCFIYKDWYFPVKLSAPPSPATCSTILEAGVNLFYRSALNKHWDAKQVAPIEVEEDFKELADQAAKTPKSKRPQILEEFRERKTADGPERLSLIDIAQAKTIETPACRGADDLYAVHIRLLTLSSKRRLPRGSGLDNIVIVGHHEASHLVEVRLAGNNDSKALGVLTADPDKILSRVGLDCKLTMKYVVSTAYGPDYDPDELSLTALLGDVRQTQTLISFRVHTLPPGTKLQHVTLGSLEDETRQLNSKKSQGIFKSKASSAVVKQRTCSLRSTPGLRWQSHDKGHYKGSFLPFSKALTTERKNRYVVVFAFGDKTFPVPVEKILTTTGALICEEAFIVAFHALYETQTSLKMETMTPYELMSDMERYLAVVLEGEKVRKSKKRKELADLSEFPVQGRSTAQISTAMDNDIRVKNANRRASQRRREHAEVAQRESGLRPPSRVGNAPETSDSEGRTLKDTVEGLVPQRGTSEVKGLPESMWTCTPPNSQVVWSWPRKSFELDDFPGKSEVVVISKGKVRLRFPFGREDLNGARHDELLHRICRLTLEKAVAVRYKSKAKSLEQIALKKFEDDIRKKKVSQICRCLLSGCLLVLLVIYVDGSSTSSNRPGSPPPARLPRMGLNDELWRGVQKALLMAKKGTETAPSKVDTAPRPPPSANPEDRSLEELVKDLIPQRYVSRVEGLPERVWRCAPNNSRITWSWPREGKNLDELSETSDGFLLKKGQLRLRFTFTIRDLHGAEGETLMKTICRSVLERAVAARYGPDKKLSQVTLRELSHDLRSKGLLPSMRIFAAGLVIASNCGISIGTGCFGGKCFGKLFKSKKKVKQDELELVPSIRAGKLPRLDDVTARGGHQDEQQGSHPRPSTRLLLPDILAKSLAQTAQEAFGASECRAKNDAGQTLYWRLWYREDFYSYYRGDPLSLLKRPEAELTVAFLVDGREYGVDLNKEWEGRLTSLLRLEKIDEDVRADYNGTCKTILDAGQISLRKEFLPPARRRSGSDDYTLKQLRSDIALYERAIKAGKEDATFKFKDLEDIASEASTKVEELPGATVFEQRSLTLGKYTGPKSLVVWKNEEEKSARKRQRHHFVSFVYRVHKENDKYVDKYFTVSVGWEPESCEQALEMGLERLFESHTITNLRAISRFTPIDVEARLKMVAETSETNKKFSPVFNLGEGAATLGEPLSEIARRSLLFGVCFGLDDTAKLSWRLEDPTYFMGPLFNEKDNATDTIIVMTIEDSKEIPAFGVYAWEQYLYNDNQLSCSLMMETFVALAYESPDYQYGSVSVLGLKGDLQKAMSDYVLARMQQGGVSSLSKAVRSLEHETLQLLGTNADEAQARAESEVTQQKTKKGKKKKKVEPAFIVCQSNATGFEWVFDKPRTPALGKGAKEQREGTNVEIRLGDGRKLALLIPRDDFPDVRKCSTALRATGSRLYVDFTMQMTKSELVFDISRYLTAINIAELEGRKKPNLDNKWSRGKAGTFEHTDYLRQQVYHPEHDPLLYSTDSKGLPYHKFFRPSRLSDPFTNDEVLEVSPIHTAVLPSSRKLAPSLKRKKAPEAPESRKGSSAEDGVKQGVRYSLPMCVIDLELYIDDVRDMSFIPRVINRGGALPVQLTPVLSFLPMRALIAGLVISATYLVTARSGCFGGRCSDDSFRWEERGGQGDPVPTGAVKNAGGYRAARGQATQETKTASFLPDTKAKSLKLAARAAFIVFECRARGEGDQTLFWRLWRRDDFFHFYGWTPNILFERPDSDLTVTFLVDGIEYGVDLPRERSRYIETLLKGDEETASDNPHICLTIMNDSRISLKADGSGLVEEGAGGADYTLKQLRNDITLYQRALSRGDKDAKFEFRTLQRIGAHAVMKKNTQKELSCFSEDVKFRWKAYRRKYTGPKSLVALRAASEEEPTGRKASASLKGFFVSLVYNFTRKKNEYEDRYFTVRVPAHPRSCEHALELGLEYLYERTEPVEGVWISNAFSRLTPIEVEDRLKKVAEESIANRTFKPVGDLGGATIAAGKPMWDIALNSNLSQSCFGYDYSTRLSWRLEDIRVFPGPFVNKRGNESDAALVVVFHDLKDIPPFAVYTKGEELHVNGSISCLDAMETFVQAAYRSKYRADDISILGLKGDLEKAMRDFVKKMMARGGVPNLRNSTRGLVHESLQVVGQNADLVKERQPSKVSSLKAQRQMVCKSDDSDFMWTVEEPKLKNKKGVKTKSTSVEIGIGSDRSGSPAVQESFNFFTNNILASIARLKKLPLLVPRSEYPDLTSCYTALEAANEQLYQRFDMRVITRSELVSDISRYLNAIKEVAKLQSEERPKIKLSAKSLLLAANEAFVAGECRARGEGDQTLFWRLWRRDDFFHFYGWKPNILFERPDSDLTVTFLVDGIEYGVDLPRERSRYIETLLEGDEETAMYGTNICVVITNEAKMTLRGDGSGIVEEGAGSADYSLTQLRNDIALYQRALSRGDEDARFEFRTLQWIGAHAVVKKETSKLLSCYNRDVKFRWKAYQKKYTGPRSVVALRGAPGEYAGTKPSAARKGVFVSLIYRIKKRDDGYEDKYFTVRVPEHPRSCEHALELGLEYLYERTEPVEGVWISNASSRLTPIEVEDRLKKVAEESIANRTFQSVGDLGKPLSEIAFDSTLSQSCFGYDDSMRLSWRLEDIKVFPGPFVNKQQDDSDAALVVVFHDSKDIPPFAVYTKAEELHVNGSISCLDAMETFVQAAYRSKYRADDISILGLKGDLEKAMRDFVKKMMARGGVPNLRKSTRGLVHESLQVVGQNADLAKEQQPSKVSSLKAQRLMVCKSDDSDFMWTVEEPKLKNKKGVKTKSTSVEIGIGSDRKLPLLVSRSEYPDLTSCHTALKAAGERFYQKFDMRAITRSELVSDISRYLAAIKEAEELKKKKDKLKIQPNSSLLGDPRPPVRDQAVPEVNPTKEYGVYIPSRAWEPTVDELCGMALDRALRALYAPHSNSQMLGRTEQSVMAKVSWAQLVNDLHIWSKAKSLRSDQQDFEVTDGRMLTLDELGSSARIQHPKMGFKKREDPSVFDCHHDAVDFAWQSRQKAPPEGRSLIVPLDDGANRFDGPYVSFIYPKAQQKPAYLTVRLDQSTTSCGDALRQGLWVLYGSPGSAGFPTFTPMEVEAHIAKYVGRALDTRTNRRRESFTPEPNLVELWEDPTSNKVPLEYQPLVDLLKNSTRTRVCEGSDYLNTLQWSLHEGKDFEGAYLKKSNDFFGKVLGVRFPQLEDLPELGLRVRRLWDIERGRMSPLGEDLLWQRFCKDSLLYFVDEAYDTRHGPDDISTLGLKGDFIRVYEADLRQQINSGKKLPSPALTLFEHQTMTLIAREADKEYLRKQREILGSKKKRRLTLKKPKKVECSAPRDGFSWTLYDAGTYKGDTSVAPSSMLSKSNREYIVVNMSSSTELPLPVEKQDLNGSTPCSSSLKTALLSLYWPDQSRVTKSEFLQDAREYLVSISSMSRAERKTTPKKFFVSL</sequence>
<feature type="compositionally biased region" description="Basic residues" evidence="1">
    <location>
        <begin position="1623"/>
        <end position="1633"/>
    </location>
</feature>
<organism evidence="3 4">
    <name type="scientific">Perkinsus olseni</name>
    <name type="common">Perkinsus atlanticus</name>
    <dbReference type="NCBI Taxonomy" id="32597"/>
    <lineage>
        <taxon>Eukaryota</taxon>
        <taxon>Sar</taxon>
        <taxon>Alveolata</taxon>
        <taxon>Perkinsozoa</taxon>
        <taxon>Perkinsea</taxon>
        <taxon>Perkinsida</taxon>
        <taxon>Perkinsidae</taxon>
        <taxon>Perkinsus</taxon>
    </lineage>
</organism>
<feature type="region of interest" description="Disordered" evidence="1">
    <location>
        <begin position="28"/>
        <end position="125"/>
    </location>
</feature>
<accession>A0A7J6M3B3</accession>
<name>A0A7J6M3B3_PEROL</name>
<feature type="transmembrane region" description="Helical" evidence="2">
    <location>
        <begin position="539"/>
        <end position="564"/>
    </location>
</feature>